<dbReference type="EMBL" id="CP001392">
    <property type="protein sequence ID" value="ACM31680.1"/>
    <property type="molecule type" value="Genomic_DNA"/>
</dbReference>
<reference evidence="3 4" key="1">
    <citation type="journal article" date="2010" name="J. Bacteriol.">
        <title>Completed genome sequence of the anaerobic iron-oxidizing bacterium Acidovorax ebreus strain TPSY.</title>
        <authorList>
            <person name="Byrne-Bailey K.G."/>
            <person name="Weber K.A."/>
            <person name="Chair A.H."/>
            <person name="Bose S."/>
            <person name="Knox T."/>
            <person name="Spanbauer T.L."/>
            <person name="Chertkov O."/>
            <person name="Coates J.D."/>
        </authorList>
    </citation>
    <scope>NUCLEOTIDE SEQUENCE [LARGE SCALE GENOMIC DNA]</scope>
    <source>
        <strain evidence="3 4">TPSY</strain>
    </source>
</reference>
<evidence type="ECO:0000256" key="1">
    <source>
        <dbReference type="SAM" id="MobiDB-lite"/>
    </source>
</evidence>
<name>A0A9J9Q719_ACIET</name>
<accession>A0A9J9Q719</accession>
<gene>
    <name evidence="3" type="ordered locus">Dtpsy_0195</name>
</gene>
<keyword evidence="2" id="KW-0812">Transmembrane</keyword>
<feature type="transmembrane region" description="Helical" evidence="2">
    <location>
        <begin position="30"/>
        <end position="50"/>
    </location>
</feature>
<organism evidence="3 4">
    <name type="scientific">Acidovorax ebreus (strain TPSY)</name>
    <name type="common">Diaphorobacter sp. (strain TPSY)</name>
    <dbReference type="NCBI Taxonomy" id="535289"/>
    <lineage>
        <taxon>Bacteria</taxon>
        <taxon>Pseudomonadati</taxon>
        <taxon>Pseudomonadota</taxon>
        <taxon>Betaproteobacteria</taxon>
        <taxon>Burkholderiales</taxon>
        <taxon>Comamonadaceae</taxon>
        <taxon>Diaphorobacter</taxon>
    </lineage>
</organism>
<sequence length="277" mass="28387">MVRVRGRTGASWRGMRLPQRLQEGLRQRHALRLHGWCIGSLILGVMWAVSHAQMALGMPSLALRYLVTLGVGYGVYLLVLRLWAAWLLRRRSDAGDAPDGLDLLPDAGWPAGPGPQGPAPPLHGGGGDFGGAGATGQWDAPAADGAGGTGWGGDLGDAASGALEAAGSADEAAVVVVPVVAIFVVGVALLGGAGALAWLYFGSEVLLAVAVELAFSVASARALMGAERAGWLGAAWRMTGKPLLGALLCAVALGAALDHWLPQARSLPHAVQLLRGR</sequence>
<feature type="transmembrane region" description="Helical" evidence="2">
    <location>
        <begin position="62"/>
        <end position="83"/>
    </location>
</feature>
<keyword evidence="4" id="KW-1185">Reference proteome</keyword>
<evidence type="ECO:0000313" key="4">
    <source>
        <dbReference type="Proteomes" id="UP000000450"/>
    </source>
</evidence>
<keyword evidence="2" id="KW-1133">Transmembrane helix</keyword>
<dbReference type="Proteomes" id="UP000000450">
    <property type="component" value="Chromosome"/>
</dbReference>
<protein>
    <submittedName>
        <fullName evidence="3">Uncharacterized protein</fullName>
    </submittedName>
</protein>
<feature type="transmembrane region" description="Helical" evidence="2">
    <location>
        <begin position="172"/>
        <end position="199"/>
    </location>
</feature>
<dbReference type="AlphaFoldDB" id="A0A9J9Q719"/>
<keyword evidence="2" id="KW-0472">Membrane</keyword>
<dbReference type="KEGG" id="dia:Dtpsy_0195"/>
<evidence type="ECO:0000256" key="2">
    <source>
        <dbReference type="SAM" id="Phobius"/>
    </source>
</evidence>
<feature type="compositionally biased region" description="Pro residues" evidence="1">
    <location>
        <begin position="112"/>
        <end position="121"/>
    </location>
</feature>
<evidence type="ECO:0000313" key="3">
    <source>
        <dbReference type="EMBL" id="ACM31680.1"/>
    </source>
</evidence>
<proteinExistence type="predicted"/>
<feature type="transmembrane region" description="Helical" evidence="2">
    <location>
        <begin position="205"/>
        <end position="223"/>
    </location>
</feature>
<feature type="region of interest" description="Disordered" evidence="1">
    <location>
        <begin position="104"/>
        <end position="128"/>
    </location>
</feature>
<dbReference type="RefSeq" id="WP_012655297.1">
    <property type="nucleotide sequence ID" value="NC_011992.1"/>
</dbReference>